<dbReference type="RefSeq" id="WP_013328336.1">
    <property type="nucleotide sequence ID" value="NC_014507.1"/>
</dbReference>
<keyword evidence="2" id="KW-1185">Reference proteome</keyword>
<proteinExistence type="predicted"/>
<evidence type="ECO:0000313" key="2">
    <source>
        <dbReference type="Proteomes" id="UP000006565"/>
    </source>
</evidence>
<reference evidence="1 2" key="1">
    <citation type="journal article" date="2010" name="Stand. Genomic Sci.">
        <title>Complete genome sequence of Methanoplanus petrolearius type strain (SEBR 4847).</title>
        <authorList>
            <person name="Brambilla E."/>
            <person name="Djao O.D."/>
            <person name="Daligault H."/>
            <person name="Lapidus A."/>
            <person name="Lucas S."/>
            <person name="Hammon N."/>
            <person name="Nolan M."/>
            <person name="Tice H."/>
            <person name="Cheng J.F."/>
            <person name="Han C."/>
            <person name="Tapia R."/>
            <person name="Goodwin L."/>
            <person name="Pitluck S."/>
            <person name="Liolios K."/>
            <person name="Ivanova N."/>
            <person name="Mavromatis K."/>
            <person name="Mikhailova N."/>
            <person name="Pati A."/>
            <person name="Chen A."/>
            <person name="Palaniappan K."/>
            <person name="Land M."/>
            <person name="Hauser L."/>
            <person name="Chang Y.J."/>
            <person name="Jeffries C.D."/>
            <person name="Rohde M."/>
            <person name="Spring S."/>
            <person name="Sikorski J."/>
            <person name="Goker M."/>
            <person name="Woyke T."/>
            <person name="Bristow J."/>
            <person name="Eisen J.A."/>
            <person name="Markowitz V."/>
            <person name="Hugenholtz P."/>
            <person name="Kyrpides N.C."/>
            <person name="Klenk H.P."/>
        </authorList>
    </citation>
    <scope>NUCLEOTIDE SEQUENCE [LARGE SCALE GENOMIC DNA]</scope>
    <source>
        <strain evidence="2">DSM 11571 / OCM 486 / SEBR 4847</strain>
    </source>
</reference>
<sequence precursor="true">MQKKALLAGLFLMILILSVLFFLSISNVEDSPDSCLPPPTSIFRLVNKDINQSHSVSVIINDPSNNTLAKESYNLAPYGSTKSTFVITSETSTTTNPYYLIFNVDDNISSEIAVNVSYHSIPEFHIDPVNGEVSLYIYLLNGDYGCKVE</sequence>
<dbReference type="KEGG" id="mpi:Mpet_0384"/>
<dbReference type="GeneID" id="9742828"/>
<dbReference type="Proteomes" id="UP000006565">
    <property type="component" value="Chromosome"/>
</dbReference>
<dbReference type="EMBL" id="CP002117">
    <property type="protein sequence ID" value="ADN35158.1"/>
    <property type="molecule type" value="Genomic_DNA"/>
</dbReference>
<protein>
    <submittedName>
        <fullName evidence="1">Uncharacterized protein</fullName>
    </submittedName>
</protein>
<gene>
    <name evidence="1" type="ordered locus">Mpet_0384</name>
</gene>
<dbReference type="HOGENOM" id="CLU_1745576_0_0_2"/>
<dbReference type="AlphaFoldDB" id="E1RGE7"/>
<organism evidence="1 2">
    <name type="scientific">Methanolacinia petrolearia (strain DSM 11571 / OCM 486 / SEBR 4847)</name>
    <name type="common">Methanoplanus petrolearius</name>
    <dbReference type="NCBI Taxonomy" id="679926"/>
    <lineage>
        <taxon>Archaea</taxon>
        <taxon>Methanobacteriati</taxon>
        <taxon>Methanobacteriota</taxon>
        <taxon>Stenosarchaea group</taxon>
        <taxon>Methanomicrobia</taxon>
        <taxon>Methanomicrobiales</taxon>
        <taxon>Methanomicrobiaceae</taxon>
        <taxon>Methanolacinia</taxon>
    </lineage>
</organism>
<evidence type="ECO:0000313" key="1">
    <source>
        <dbReference type="EMBL" id="ADN35158.1"/>
    </source>
</evidence>
<accession>E1RGE7</accession>
<name>E1RGE7_METP4</name>
<dbReference type="eggNOG" id="arCOG03345">
    <property type="taxonomic scope" value="Archaea"/>
</dbReference>